<accession>A0A199UE68</accession>
<evidence type="ECO:0000313" key="1">
    <source>
        <dbReference type="EMBL" id="OAY63162.1"/>
    </source>
</evidence>
<evidence type="ECO:0000313" key="2">
    <source>
        <dbReference type="Proteomes" id="UP000092600"/>
    </source>
</evidence>
<dbReference type="EMBL" id="LSRQ01008378">
    <property type="protein sequence ID" value="OAY63162.1"/>
    <property type="molecule type" value="Genomic_DNA"/>
</dbReference>
<dbReference type="AlphaFoldDB" id="A0A199UE68"/>
<sequence length="68" mass="7832">MSLRSTRGLLHEPQIYEVRELDATLKGVEIGRDIPGELVRSTTLDSWLPNKNVFIQCIYLTFELDNLL</sequence>
<dbReference type="Proteomes" id="UP000092600">
    <property type="component" value="Unassembled WGS sequence"/>
</dbReference>
<comment type="caution">
    <text evidence="1">The sequence shown here is derived from an EMBL/GenBank/DDBJ whole genome shotgun (WGS) entry which is preliminary data.</text>
</comment>
<organism evidence="1 2">
    <name type="scientific">Ananas comosus</name>
    <name type="common">Pineapple</name>
    <name type="synonym">Ananas ananas</name>
    <dbReference type="NCBI Taxonomy" id="4615"/>
    <lineage>
        <taxon>Eukaryota</taxon>
        <taxon>Viridiplantae</taxon>
        <taxon>Streptophyta</taxon>
        <taxon>Embryophyta</taxon>
        <taxon>Tracheophyta</taxon>
        <taxon>Spermatophyta</taxon>
        <taxon>Magnoliopsida</taxon>
        <taxon>Liliopsida</taxon>
        <taxon>Poales</taxon>
        <taxon>Bromeliaceae</taxon>
        <taxon>Bromelioideae</taxon>
        <taxon>Ananas</taxon>
    </lineage>
</organism>
<protein>
    <submittedName>
        <fullName evidence="1">Uncharacterized protein</fullName>
    </submittedName>
</protein>
<gene>
    <name evidence="1" type="ORF">ACMD2_21891</name>
</gene>
<name>A0A199UE68_ANACO</name>
<proteinExistence type="predicted"/>
<reference evidence="1 2" key="1">
    <citation type="journal article" date="2016" name="DNA Res.">
        <title>The draft genome of MD-2 pineapple using hybrid error correction of long reads.</title>
        <authorList>
            <person name="Redwan R.M."/>
            <person name="Saidin A."/>
            <person name="Kumar S.V."/>
        </authorList>
    </citation>
    <scope>NUCLEOTIDE SEQUENCE [LARGE SCALE GENOMIC DNA]</scope>
    <source>
        <strain evidence="2">cv. MD2</strain>
        <tissue evidence="1">Leaf</tissue>
    </source>
</reference>